<gene>
    <name evidence="10" type="ORF">METZ01_LOCUS33160</name>
</gene>
<feature type="domain" description="Peptidase M20 dimerisation" evidence="9">
    <location>
        <begin position="180"/>
        <end position="284"/>
    </location>
</feature>
<reference evidence="10" key="1">
    <citation type="submission" date="2018-05" db="EMBL/GenBank/DDBJ databases">
        <authorList>
            <person name="Lanie J.A."/>
            <person name="Ng W.-L."/>
            <person name="Kazmierczak K.M."/>
            <person name="Andrzejewski T.M."/>
            <person name="Davidsen T.M."/>
            <person name="Wayne K.J."/>
            <person name="Tettelin H."/>
            <person name="Glass J.I."/>
            <person name="Rusch D."/>
            <person name="Podicherti R."/>
            <person name="Tsui H.-C.T."/>
            <person name="Winkler M.E."/>
        </authorList>
    </citation>
    <scope>NUCLEOTIDE SEQUENCE</scope>
</reference>
<dbReference type="InterPro" id="IPR010169">
    <property type="entry name" value="AcOrn-deacetyl"/>
</dbReference>
<comment type="cofactor">
    <cofactor evidence="1">
        <name>Zn(2+)</name>
        <dbReference type="ChEBI" id="CHEBI:29105"/>
    </cofactor>
</comment>
<dbReference type="InterPro" id="IPR011650">
    <property type="entry name" value="Peptidase_M20_dimer"/>
</dbReference>
<evidence type="ECO:0000256" key="7">
    <source>
        <dbReference type="ARBA" id="ARBA00022801"/>
    </source>
</evidence>
<dbReference type="SUPFAM" id="SSF53187">
    <property type="entry name" value="Zn-dependent exopeptidases"/>
    <property type="match status" value="1"/>
</dbReference>
<dbReference type="InterPro" id="IPR001261">
    <property type="entry name" value="ArgE/DapE_CS"/>
</dbReference>
<keyword evidence="6" id="KW-0479">Metal-binding</keyword>
<dbReference type="PANTHER" id="PTHR43808">
    <property type="entry name" value="ACETYLORNITHINE DEACETYLASE"/>
    <property type="match status" value="1"/>
</dbReference>
<dbReference type="InterPro" id="IPR050072">
    <property type="entry name" value="Peptidase_M20A"/>
</dbReference>
<evidence type="ECO:0000259" key="9">
    <source>
        <dbReference type="Pfam" id="PF07687"/>
    </source>
</evidence>
<proteinExistence type="inferred from homology"/>
<evidence type="ECO:0000256" key="2">
    <source>
        <dbReference type="ARBA" id="ARBA00005691"/>
    </source>
</evidence>
<dbReference type="Gene3D" id="3.40.630.10">
    <property type="entry name" value="Zn peptidases"/>
    <property type="match status" value="1"/>
</dbReference>
<name>A0A381QLR8_9ZZZZ</name>
<dbReference type="GO" id="GO:0046872">
    <property type="term" value="F:metal ion binding"/>
    <property type="evidence" value="ECO:0007669"/>
    <property type="project" value="UniProtKB-KW"/>
</dbReference>
<keyword evidence="7" id="KW-0378">Hydrolase</keyword>
<dbReference type="Pfam" id="PF01546">
    <property type="entry name" value="Peptidase_M20"/>
    <property type="match status" value="1"/>
</dbReference>
<dbReference type="SUPFAM" id="SSF55031">
    <property type="entry name" value="Bacterial exopeptidase dimerisation domain"/>
    <property type="match status" value="1"/>
</dbReference>
<evidence type="ECO:0000256" key="3">
    <source>
        <dbReference type="ARBA" id="ARBA00022490"/>
    </source>
</evidence>
<dbReference type="InterPro" id="IPR002933">
    <property type="entry name" value="Peptidase_M20"/>
</dbReference>
<dbReference type="NCBIfam" id="TIGR01892">
    <property type="entry name" value="AcOrn-deacetyl"/>
    <property type="match status" value="1"/>
</dbReference>
<dbReference type="CDD" id="cd03894">
    <property type="entry name" value="M20_ArgE"/>
    <property type="match status" value="1"/>
</dbReference>
<evidence type="ECO:0000256" key="4">
    <source>
        <dbReference type="ARBA" id="ARBA00022571"/>
    </source>
</evidence>
<dbReference type="GO" id="GO:0006526">
    <property type="term" value="P:L-arginine biosynthetic process"/>
    <property type="evidence" value="ECO:0007669"/>
    <property type="project" value="UniProtKB-KW"/>
</dbReference>
<dbReference type="AlphaFoldDB" id="A0A381QLR8"/>
<keyword evidence="4" id="KW-0055">Arginine biosynthesis</keyword>
<dbReference type="Pfam" id="PF07687">
    <property type="entry name" value="M20_dimer"/>
    <property type="match status" value="1"/>
</dbReference>
<evidence type="ECO:0000256" key="5">
    <source>
        <dbReference type="ARBA" id="ARBA00022605"/>
    </source>
</evidence>
<evidence type="ECO:0000256" key="8">
    <source>
        <dbReference type="ARBA" id="ARBA00022833"/>
    </source>
</evidence>
<accession>A0A381QLR8</accession>
<dbReference type="Gene3D" id="3.30.70.360">
    <property type="match status" value="1"/>
</dbReference>
<evidence type="ECO:0000313" key="10">
    <source>
        <dbReference type="EMBL" id="SUZ80306.1"/>
    </source>
</evidence>
<protein>
    <recommendedName>
        <fullName evidence="9">Peptidase M20 dimerisation domain-containing protein</fullName>
    </recommendedName>
</protein>
<organism evidence="10">
    <name type="scientific">marine metagenome</name>
    <dbReference type="NCBI Taxonomy" id="408172"/>
    <lineage>
        <taxon>unclassified sequences</taxon>
        <taxon>metagenomes</taxon>
        <taxon>ecological metagenomes</taxon>
    </lineage>
</organism>
<evidence type="ECO:0000256" key="1">
    <source>
        <dbReference type="ARBA" id="ARBA00001947"/>
    </source>
</evidence>
<dbReference type="NCBIfam" id="NF005710">
    <property type="entry name" value="PRK07522.1"/>
    <property type="match status" value="1"/>
</dbReference>
<keyword evidence="8" id="KW-0862">Zinc</keyword>
<dbReference type="PROSITE" id="PS00759">
    <property type="entry name" value="ARGE_DAPE_CPG2_2"/>
    <property type="match status" value="1"/>
</dbReference>
<evidence type="ECO:0000256" key="6">
    <source>
        <dbReference type="ARBA" id="ARBA00022723"/>
    </source>
</evidence>
<keyword evidence="5" id="KW-0028">Amino-acid biosynthesis</keyword>
<dbReference type="EMBL" id="UINC01001422">
    <property type="protein sequence ID" value="SUZ80306.1"/>
    <property type="molecule type" value="Genomic_DNA"/>
</dbReference>
<sequence>MAGSVVPVPVDEALDLLDVLIAYDTVALTPNLDLIGDVRDRLEALGASVVLTHDDSGTKANLFATIGPNINGGVVLSGHSDVVPVDPADWTTPPFTADRRHGRVYGRGTADMKGFVACVLAMAPIYAELDLTVPIHVALTFDEEDGFHGAPILLADLVERGVRPSAAIIGEPTGLRTVGAHKGCYEYRTMVTGMNGHSSAPAEAVSAVHHASRWISGLLGLADDLADRAPDPSPYDPPSTTFNVGTISGGQGRCVVADRCWFDWEMRPVQASDASFVKEHMAAVEAALLDEMRAVHPEASIRTDVVCEIDGLEWRDTSPALDLVRVLLADEVAANGGTLPLDVVAYGTEAGLFQAAGIPAVLWGPGDIGVAHRPDEFVEVADLEVCLALLARLGGHLAR</sequence>
<comment type="similarity">
    <text evidence="2">Belongs to the peptidase M20A family. ArgE subfamily.</text>
</comment>
<keyword evidence="3" id="KW-0963">Cytoplasm</keyword>
<dbReference type="PANTHER" id="PTHR43808:SF31">
    <property type="entry name" value="N-ACETYL-L-CITRULLINE DEACETYLASE"/>
    <property type="match status" value="1"/>
</dbReference>
<dbReference type="InterPro" id="IPR036264">
    <property type="entry name" value="Bact_exopeptidase_dim_dom"/>
</dbReference>
<dbReference type="GO" id="GO:0008777">
    <property type="term" value="F:acetylornithine deacetylase activity"/>
    <property type="evidence" value="ECO:0007669"/>
    <property type="project" value="TreeGrafter"/>
</dbReference>